<dbReference type="GO" id="GO:0004175">
    <property type="term" value="F:endopeptidase activity"/>
    <property type="evidence" value="ECO:0007669"/>
    <property type="project" value="UniProtKB-ARBA"/>
</dbReference>
<comment type="caution">
    <text evidence="3">The sequence shown here is derived from an EMBL/GenBank/DDBJ whole genome shotgun (WGS) entry which is preliminary data.</text>
</comment>
<feature type="transmembrane region" description="Helical" evidence="1">
    <location>
        <begin position="52"/>
        <end position="73"/>
    </location>
</feature>
<name>A0A315YAW2_9EURY</name>
<feature type="transmembrane region" description="Helical" evidence="1">
    <location>
        <begin position="85"/>
        <end position="106"/>
    </location>
</feature>
<dbReference type="AlphaFoldDB" id="A0A315YAW2"/>
<protein>
    <recommendedName>
        <fullName evidence="2">CAAX prenyl protease 2/Lysostaphin resistance protein A-like domain-containing protein</fullName>
    </recommendedName>
</protein>
<evidence type="ECO:0000313" key="3">
    <source>
        <dbReference type="EMBL" id="PWB87822.1"/>
    </source>
</evidence>
<keyword evidence="1" id="KW-1133">Transmembrane helix</keyword>
<organism evidence="3 4">
    <name type="scientific">Methanobrevibacter thaueri</name>
    <dbReference type="NCBI Taxonomy" id="190975"/>
    <lineage>
        <taxon>Archaea</taxon>
        <taxon>Methanobacteriati</taxon>
        <taxon>Methanobacteriota</taxon>
        <taxon>Methanomada group</taxon>
        <taxon>Methanobacteria</taxon>
        <taxon>Methanobacteriales</taxon>
        <taxon>Methanobacteriaceae</taxon>
        <taxon>Methanobrevibacter</taxon>
    </lineage>
</organism>
<keyword evidence="1" id="KW-0472">Membrane</keyword>
<sequence>MKGFFKFEDENTDLPFYNNEPKLSKMEWALLILAEILFLIPVFLSIEMSDEVFSLYLCLIVLLPVIYVSKGNLSLFFKKVKRENIKLIIICTVLPFIYSMFMIFILEYLKISPESTIEPTSTTLLSIINMLVQLMGEELFKIILLIIAMSIIYHFTKNRKLSIIISSIITMTIFGIAHYQYGPLIQILLIQGLGSIFDLYAYLKTKNVLVSYLAHLLYDFIPFIMELIALPM</sequence>
<gene>
    <name evidence="3" type="ORF">MBBTH_04090</name>
</gene>
<proteinExistence type="predicted"/>
<dbReference type="Pfam" id="PF02517">
    <property type="entry name" value="Rce1-like"/>
    <property type="match status" value="1"/>
</dbReference>
<dbReference type="EMBL" id="MZGS01000016">
    <property type="protein sequence ID" value="PWB87822.1"/>
    <property type="molecule type" value="Genomic_DNA"/>
</dbReference>
<dbReference type="GO" id="GO:0080120">
    <property type="term" value="P:CAAX-box protein maturation"/>
    <property type="evidence" value="ECO:0007669"/>
    <property type="project" value="UniProtKB-ARBA"/>
</dbReference>
<feature type="transmembrane region" description="Helical" evidence="1">
    <location>
        <begin position="185"/>
        <end position="203"/>
    </location>
</feature>
<feature type="transmembrane region" description="Helical" evidence="1">
    <location>
        <begin position="210"/>
        <end position="230"/>
    </location>
</feature>
<dbReference type="InterPro" id="IPR003675">
    <property type="entry name" value="Rce1/LyrA-like_dom"/>
</dbReference>
<feature type="transmembrane region" description="Helical" evidence="1">
    <location>
        <begin position="28"/>
        <end position="46"/>
    </location>
</feature>
<evidence type="ECO:0000256" key="1">
    <source>
        <dbReference type="SAM" id="Phobius"/>
    </source>
</evidence>
<dbReference type="Proteomes" id="UP000251717">
    <property type="component" value="Unassembled WGS sequence"/>
</dbReference>
<reference evidence="3 4" key="1">
    <citation type="submission" date="2017-03" db="EMBL/GenBank/DDBJ databases">
        <title>Genome sequence of Methanobrevibacter thaueri.</title>
        <authorList>
            <person name="Poehlein A."/>
            <person name="Seedorf H."/>
            <person name="Daniel R."/>
        </authorList>
    </citation>
    <scope>NUCLEOTIDE SEQUENCE [LARGE SCALE GENOMIC DNA]</scope>
    <source>
        <strain evidence="3 4">DSM 11995</strain>
    </source>
</reference>
<accession>A0A315YAW2</accession>
<feature type="domain" description="CAAX prenyl protease 2/Lysostaphin resistance protein A-like" evidence="2">
    <location>
        <begin position="121"/>
        <end position="221"/>
    </location>
</feature>
<dbReference type="RefSeq" id="WP_116591394.1">
    <property type="nucleotide sequence ID" value="NZ_MZGS01000016.1"/>
</dbReference>
<keyword evidence="1" id="KW-0812">Transmembrane</keyword>
<feature type="transmembrane region" description="Helical" evidence="1">
    <location>
        <begin position="161"/>
        <end position="179"/>
    </location>
</feature>
<evidence type="ECO:0000259" key="2">
    <source>
        <dbReference type="Pfam" id="PF02517"/>
    </source>
</evidence>
<evidence type="ECO:0000313" key="4">
    <source>
        <dbReference type="Proteomes" id="UP000251717"/>
    </source>
</evidence>
<keyword evidence="4" id="KW-1185">Reference proteome</keyword>